<dbReference type="CDD" id="cd03784">
    <property type="entry name" value="GT1_Gtf-like"/>
    <property type="match status" value="1"/>
</dbReference>
<feature type="signal peptide" evidence="2">
    <location>
        <begin position="1"/>
        <end position="19"/>
    </location>
</feature>
<evidence type="ECO:0000256" key="2">
    <source>
        <dbReference type="SAM" id="SignalP"/>
    </source>
</evidence>
<dbReference type="GO" id="GO:0008194">
    <property type="term" value="F:UDP-glycosyltransferase activity"/>
    <property type="evidence" value="ECO:0007669"/>
    <property type="project" value="InterPro"/>
</dbReference>
<dbReference type="AlphaFoldDB" id="A0A9Q0M5Z9"/>
<dbReference type="OMA" id="RFKEMET"/>
<keyword evidence="4" id="KW-1185">Reference proteome</keyword>
<protein>
    <recommendedName>
        <fullName evidence="5">UDP-glycosyltransferase</fullName>
    </recommendedName>
</protein>
<dbReference type="Gene3D" id="3.40.50.2000">
    <property type="entry name" value="Glycogen Phosphorylase B"/>
    <property type="match status" value="2"/>
</dbReference>
<organism evidence="3 4">
    <name type="scientific">Blomia tropicalis</name>
    <name type="common">Mite</name>
    <dbReference type="NCBI Taxonomy" id="40697"/>
    <lineage>
        <taxon>Eukaryota</taxon>
        <taxon>Metazoa</taxon>
        <taxon>Ecdysozoa</taxon>
        <taxon>Arthropoda</taxon>
        <taxon>Chelicerata</taxon>
        <taxon>Arachnida</taxon>
        <taxon>Acari</taxon>
        <taxon>Acariformes</taxon>
        <taxon>Sarcoptiformes</taxon>
        <taxon>Astigmata</taxon>
        <taxon>Glycyphagoidea</taxon>
        <taxon>Echimyopodidae</taxon>
        <taxon>Blomia</taxon>
    </lineage>
</organism>
<accession>A0A9Q0M5Z9</accession>
<dbReference type="Pfam" id="PF00201">
    <property type="entry name" value="UDPGT"/>
    <property type="match status" value="1"/>
</dbReference>
<comment type="caution">
    <text evidence="3">The sequence shown here is derived from an EMBL/GenBank/DDBJ whole genome shotgun (WGS) entry which is preliminary data.</text>
</comment>
<evidence type="ECO:0000256" key="1">
    <source>
        <dbReference type="ARBA" id="ARBA00022679"/>
    </source>
</evidence>
<evidence type="ECO:0000313" key="4">
    <source>
        <dbReference type="Proteomes" id="UP001142055"/>
    </source>
</evidence>
<dbReference type="PANTHER" id="PTHR48050:SF13">
    <property type="entry name" value="STEROL 3-BETA-GLUCOSYLTRANSFERASE UGT80A2"/>
    <property type="match status" value="1"/>
</dbReference>
<keyword evidence="1" id="KW-0808">Transferase</keyword>
<evidence type="ECO:0008006" key="5">
    <source>
        <dbReference type="Google" id="ProtNLM"/>
    </source>
</evidence>
<dbReference type="SUPFAM" id="SSF53756">
    <property type="entry name" value="UDP-Glycosyltransferase/glycogen phosphorylase"/>
    <property type="match status" value="1"/>
</dbReference>
<keyword evidence="2" id="KW-0732">Signal</keyword>
<dbReference type="InterPro" id="IPR050426">
    <property type="entry name" value="Glycosyltransferase_28"/>
</dbReference>
<sequence>MKKLTILVVSMASVGHVNSCIGATKKLLKRGHRVVFFFENEFANKAKVHGFEELTYESKHVETLDQNNNSNLNPGEKLAEALFQMKIIGPDTPEKKLEYLIMFHTNPKNLLHLLEFNSSVKEAIDDIKPDLIYYDGIADLPSIHQSGIPWIENVSFTPIFHMYEENLPPGGSGLPENDQTYWKQYRSKQKELHEQMKKKIGEQLKQIDPESVFLNYKKVEPILTVYAYPDELNYEPFKQKEGWFNLERFQRNDEKLMENSKKPLNELIPREFFTNTLNGQWSGKWIYITMGSMGSIDVELMKRLVKTLSTSNHKFIVSKGHRHQCYDLPSNMYGERYLPQIELLPHMDLVLTHGGNNTTTETFIEGKPMIVMPLFADQYDNAQRIHEKKFGLRLDPYRYKDEELHEAIDQLLNDTELLKRLKNASERIRSIDRHEQLVDKIESLII</sequence>
<dbReference type="OrthoDB" id="5835829at2759"/>
<dbReference type="InterPro" id="IPR002213">
    <property type="entry name" value="UDP_glucos_trans"/>
</dbReference>
<gene>
    <name evidence="3" type="ORF">RDWZM_006360</name>
</gene>
<proteinExistence type="predicted"/>
<evidence type="ECO:0000313" key="3">
    <source>
        <dbReference type="EMBL" id="KAJ6220548.1"/>
    </source>
</evidence>
<reference evidence="3" key="1">
    <citation type="submission" date="2022-12" db="EMBL/GenBank/DDBJ databases">
        <title>Genome assemblies of Blomia tropicalis.</title>
        <authorList>
            <person name="Cui Y."/>
        </authorList>
    </citation>
    <scope>NUCLEOTIDE SEQUENCE</scope>
    <source>
        <tissue evidence="3">Adult mites</tissue>
    </source>
</reference>
<feature type="chain" id="PRO_5040355238" description="UDP-glycosyltransferase" evidence="2">
    <location>
        <begin position="20"/>
        <end position="446"/>
    </location>
</feature>
<dbReference type="EMBL" id="JAPWDV010000002">
    <property type="protein sequence ID" value="KAJ6220548.1"/>
    <property type="molecule type" value="Genomic_DNA"/>
</dbReference>
<dbReference type="PANTHER" id="PTHR48050">
    <property type="entry name" value="STEROL 3-BETA-GLUCOSYLTRANSFERASE"/>
    <property type="match status" value="1"/>
</dbReference>
<dbReference type="Proteomes" id="UP001142055">
    <property type="component" value="Chromosome 2"/>
</dbReference>
<name>A0A9Q0M5Z9_BLOTA</name>